<reference evidence="1" key="1">
    <citation type="submission" date="2021-10" db="EMBL/GenBank/DDBJ databases">
        <authorList>
            <person name="Piombo E."/>
        </authorList>
    </citation>
    <scope>NUCLEOTIDE SEQUENCE</scope>
</reference>
<protein>
    <submittedName>
        <fullName evidence="1">Uncharacterized protein</fullName>
    </submittedName>
</protein>
<gene>
    <name evidence="1" type="ORF">CRHIZ90672A_00004018</name>
</gene>
<dbReference type="EMBL" id="CABFNQ020000676">
    <property type="protein sequence ID" value="CAH0022214.1"/>
    <property type="molecule type" value="Genomic_DNA"/>
</dbReference>
<evidence type="ECO:0000313" key="1">
    <source>
        <dbReference type="EMBL" id="CAH0022214.1"/>
    </source>
</evidence>
<evidence type="ECO:0000313" key="2">
    <source>
        <dbReference type="Proteomes" id="UP000696573"/>
    </source>
</evidence>
<comment type="caution">
    <text evidence="1">The sequence shown here is derived from an EMBL/GenBank/DDBJ whole genome shotgun (WGS) entry which is preliminary data.</text>
</comment>
<dbReference type="AlphaFoldDB" id="A0A9N9VFT7"/>
<accession>A0A9N9VFT7</accession>
<organism evidence="1 2">
    <name type="scientific">Clonostachys rhizophaga</name>
    <dbReference type="NCBI Taxonomy" id="160324"/>
    <lineage>
        <taxon>Eukaryota</taxon>
        <taxon>Fungi</taxon>
        <taxon>Dikarya</taxon>
        <taxon>Ascomycota</taxon>
        <taxon>Pezizomycotina</taxon>
        <taxon>Sordariomycetes</taxon>
        <taxon>Hypocreomycetidae</taxon>
        <taxon>Hypocreales</taxon>
        <taxon>Bionectriaceae</taxon>
        <taxon>Clonostachys</taxon>
    </lineage>
</organism>
<proteinExistence type="predicted"/>
<name>A0A9N9VFT7_9HYPO</name>
<dbReference type="Proteomes" id="UP000696573">
    <property type="component" value="Unassembled WGS sequence"/>
</dbReference>
<keyword evidence="2" id="KW-1185">Reference proteome</keyword>
<sequence length="90" mass="9965">MVFDLLLLPFVDKAISGVKDVELVDILNVAFLEFGIDAKLPPDEVQGVQGLSLYLCDGWNIRTTRKRAEPYEVSSPVLERDSLGSSVTRV</sequence>